<dbReference type="InterPro" id="IPR017853">
    <property type="entry name" value="GH"/>
</dbReference>
<dbReference type="Proteomes" id="UP000030687">
    <property type="component" value="Unassembled WGS sequence"/>
</dbReference>
<evidence type="ECO:0000256" key="3">
    <source>
        <dbReference type="ARBA" id="ARBA00012780"/>
    </source>
</evidence>
<dbReference type="Gramene" id="ESR51614">
    <property type="protein sequence ID" value="ESR51614"/>
    <property type="gene ID" value="CICLE_v10031945mg"/>
</dbReference>
<evidence type="ECO:0000256" key="6">
    <source>
        <dbReference type="RuleBase" id="RU004335"/>
    </source>
</evidence>
<evidence type="ECO:0000256" key="4">
    <source>
        <dbReference type="ARBA" id="ARBA00022801"/>
    </source>
</evidence>
<dbReference type="EC" id="3.2.1.39" evidence="3"/>
<dbReference type="EMBL" id="KI536726">
    <property type="protein sequence ID" value="ESR51614.1"/>
    <property type="molecule type" value="Genomic_DNA"/>
</dbReference>
<dbReference type="PROSITE" id="PS00587">
    <property type="entry name" value="GLYCOSYL_HYDROL_F17"/>
    <property type="match status" value="1"/>
</dbReference>
<dbReference type="GO" id="GO:0042973">
    <property type="term" value="F:glucan endo-1,3-beta-D-glucosidase activity"/>
    <property type="evidence" value="ECO:0007669"/>
    <property type="project" value="UniProtKB-EC"/>
</dbReference>
<evidence type="ECO:0000256" key="5">
    <source>
        <dbReference type="ARBA" id="ARBA00023295"/>
    </source>
</evidence>
<dbReference type="Gene3D" id="3.20.20.80">
    <property type="entry name" value="Glycosidases"/>
    <property type="match status" value="1"/>
</dbReference>
<dbReference type="eggNOG" id="ENOG502QW5X">
    <property type="taxonomic scope" value="Eukaryota"/>
</dbReference>
<organism evidence="9 10">
    <name type="scientific">Citrus clementina</name>
    <name type="common">Clementine</name>
    <name type="synonym">Citrus deliciosa x Citrus sinensis</name>
    <dbReference type="NCBI Taxonomy" id="85681"/>
    <lineage>
        <taxon>Eukaryota</taxon>
        <taxon>Viridiplantae</taxon>
        <taxon>Streptophyta</taxon>
        <taxon>Embryophyta</taxon>
        <taxon>Tracheophyta</taxon>
        <taxon>Spermatophyta</taxon>
        <taxon>Magnoliopsida</taxon>
        <taxon>eudicotyledons</taxon>
        <taxon>Gunneridae</taxon>
        <taxon>Pentapetalae</taxon>
        <taxon>rosids</taxon>
        <taxon>malvids</taxon>
        <taxon>Sapindales</taxon>
        <taxon>Rutaceae</taxon>
        <taxon>Aurantioideae</taxon>
        <taxon>Citrus</taxon>
    </lineage>
</organism>
<dbReference type="InterPro" id="IPR044965">
    <property type="entry name" value="Glyco_hydro_17_plant"/>
</dbReference>
<protein>
    <recommendedName>
        <fullName evidence="3">glucan endo-1,3-beta-D-glucosidase</fullName>
        <ecNumber evidence="3">3.2.1.39</ecNumber>
    </recommendedName>
</protein>
<evidence type="ECO:0000256" key="7">
    <source>
        <dbReference type="RuleBase" id="RU004336"/>
    </source>
</evidence>
<comment type="similarity">
    <text evidence="2 6">Belongs to the glycosyl hydrolase 17 family.</text>
</comment>
<accession>V4VGE3</accession>
<dbReference type="PANTHER" id="PTHR32227">
    <property type="entry name" value="GLUCAN ENDO-1,3-BETA-GLUCOSIDASE BG1-RELATED-RELATED"/>
    <property type="match status" value="1"/>
</dbReference>
<dbReference type="SUPFAM" id="SSF51445">
    <property type="entry name" value="(Trans)glycosidases"/>
    <property type="match status" value="1"/>
</dbReference>
<comment type="catalytic activity">
    <reaction evidence="1">
        <text>Hydrolysis of (1-&gt;3)-beta-D-glucosidic linkages in (1-&gt;3)-beta-D-glucans.</text>
        <dbReference type="EC" id="3.2.1.39"/>
    </reaction>
</comment>
<dbReference type="FunFam" id="3.20.20.80:FF:000010">
    <property type="entry name" value="glucan endo-1,3-beta-glucosidase, basic"/>
    <property type="match status" value="1"/>
</dbReference>
<keyword evidence="10" id="KW-1185">Reference proteome</keyword>
<dbReference type="OMA" id="PIGICYG"/>
<evidence type="ECO:0000256" key="2">
    <source>
        <dbReference type="ARBA" id="ARBA00008773"/>
    </source>
</evidence>
<dbReference type="GO" id="GO:0005975">
    <property type="term" value="P:carbohydrate metabolic process"/>
    <property type="evidence" value="ECO:0007669"/>
    <property type="project" value="InterPro"/>
</dbReference>
<name>V4VGE3_CITCL</name>
<dbReference type="KEGG" id="cic:CICLE_v10031945mg"/>
<keyword evidence="5 7" id="KW-0326">Glycosidase</keyword>
<evidence type="ECO:0000313" key="9">
    <source>
        <dbReference type="EMBL" id="ESR51614.1"/>
    </source>
</evidence>
<evidence type="ECO:0000313" key="10">
    <source>
        <dbReference type="Proteomes" id="UP000030687"/>
    </source>
</evidence>
<feature type="signal peptide" evidence="8">
    <location>
        <begin position="1"/>
        <end position="36"/>
    </location>
</feature>
<evidence type="ECO:0000256" key="8">
    <source>
        <dbReference type="SAM" id="SignalP"/>
    </source>
</evidence>
<feature type="chain" id="PRO_5004729364" description="glucan endo-1,3-beta-D-glucosidase" evidence="8">
    <location>
        <begin position="37"/>
        <end position="355"/>
    </location>
</feature>
<dbReference type="AlphaFoldDB" id="V4VGE3"/>
<gene>
    <name evidence="9" type="ORF">CICLE_v10031945mg</name>
</gene>
<keyword evidence="8" id="KW-0732">Signal</keyword>
<sequence>MAALSGSLAQISGLTIQDSMLIFLLPLFFLQSPTVAAPIGICYGRVADNLPRPSDVINLLTSNGISNVRVFNPVPLTLKSFSGTGINLIIGVPNEILPSLAAGSPTFSLEWLQSNIFYHIPTNQIRYLAVGNEVLSKDPYYSPFVVPAMINLYQALQTLNLANSVKLSSPQAASVLSASYPPSSGTFDPYIVSNIVPLLRFLNDTNSPFMVNVYPYLSYTSSSEYISLDYALFRSDKAVLQDGALAYGNLFDASIDAFIYAIEKEGFVGVPLVVTETGWPTSGGAEASVENALAYNENVVRRAQAGVGTPKRPGQGVAVFLFDLFDEDGKSGAEYERHFGIFGLDGSKIYDIRFN</sequence>
<dbReference type="InterPro" id="IPR000490">
    <property type="entry name" value="Glyco_hydro_17"/>
</dbReference>
<proteinExistence type="inferred from homology"/>
<dbReference type="Pfam" id="PF00332">
    <property type="entry name" value="Glyco_hydro_17"/>
    <property type="match status" value="1"/>
</dbReference>
<keyword evidence="4 7" id="KW-0378">Hydrolase</keyword>
<dbReference type="InParanoid" id="V4VGE3"/>
<evidence type="ECO:0000256" key="1">
    <source>
        <dbReference type="ARBA" id="ARBA00000382"/>
    </source>
</evidence>
<reference evidence="9 10" key="1">
    <citation type="submission" date="2013-10" db="EMBL/GenBank/DDBJ databases">
        <authorList>
            <consortium name="International Citrus Genome Consortium"/>
            <person name="Jenkins J."/>
            <person name="Schmutz J."/>
            <person name="Prochnik S."/>
            <person name="Rokhsar D."/>
            <person name="Gmitter F."/>
            <person name="Ollitrault P."/>
            <person name="Machado M."/>
            <person name="Talon M."/>
            <person name="Wincker P."/>
            <person name="Jaillon O."/>
            <person name="Morgante M."/>
        </authorList>
    </citation>
    <scope>NUCLEOTIDE SEQUENCE</scope>
    <source>
        <strain evidence="10">cv. Clemenules</strain>
    </source>
</reference>